<gene>
    <name evidence="1" type="ORF">COMA1_10748</name>
</gene>
<proteinExistence type="predicted"/>
<keyword evidence="2" id="KW-1185">Reference proteome</keyword>
<dbReference type="Proteomes" id="UP000199032">
    <property type="component" value="Unassembled WGS sequence"/>
</dbReference>
<protein>
    <submittedName>
        <fullName evidence="1">Uncharacterized protein</fullName>
    </submittedName>
</protein>
<name>A0A0S4L4N4_9BACT</name>
<dbReference type="EMBL" id="CZQA01000001">
    <property type="protein sequence ID" value="CUS32657.1"/>
    <property type="molecule type" value="Genomic_DNA"/>
</dbReference>
<evidence type="ECO:0000313" key="1">
    <source>
        <dbReference type="EMBL" id="CUS32657.1"/>
    </source>
</evidence>
<organism evidence="1 2">
    <name type="scientific">Candidatus Nitrospira nitrosa</name>
    <dbReference type="NCBI Taxonomy" id="1742972"/>
    <lineage>
        <taxon>Bacteria</taxon>
        <taxon>Pseudomonadati</taxon>
        <taxon>Nitrospirota</taxon>
        <taxon>Nitrospiria</taxon>
        <taxon>Nitrospirales</taxon>
        <taxon>Nitrospiraceae</taxon>
        <taxon>Nitrospira</taxon>
    </lineage>
</organism>
<sequence>MCPSVRTPSGALIVSIPGFVFADLAYRQGGRRAPSALPMRVQSCGRSS</sequence>
<evidence type="ECO:0000313" key="2">
    <source>
        <dbReference type="Proteomes" id="UP000199032"/>
    </source>
</evidence>
<accession>A0A0S4L4N4</accession>
<dbReference type="STRING" id="1742972.COMA1_10748"/>
<dbReference type="AlphaFoldDB" id="A0A0S4L4N4"/>
<reference evidence="1 2" key="1">
    <citation type="submission" date="2015-10" db="EMBL/GenBank/DDBJ databases">
        <authorList>
            <person name="Gilbert D.G."/>
        </authorList>
    </citation>
    <scope>NUCLEOTIDE SEQUENCE [LARGE SCALE GENOMIC DNA]</scope>
    <source>
        <strain evidence="1">COMA1</strain>
    </source>
</reference>